<name>A0ABR2CAY9_9ROSI</name>
<comment type="caution">
    <text evidence="2">The sequence shown here is derived from an EMBL/GenBank/DDBJ whole genome shotgun (WGS) entry which is preliminary data.</text>
</comment>
<evidence type="ECO:0000313" key="2">
    <source>
        <dbReference type="EMBL" id="KAK8515906.1"/>
    </source>
</evidence>
<reference evidence="2 3" key="1">
    <citation type="journal article" date="2024" name="G3 (Bethesda)">
        <title>Genome assembly of Hibiscus sabdariffa L. provides insights into metabolisms of medicinal natural products.</title>
        <authorList>
            <person name="Kim T."/>
        </authorList>
    </citation>
    <scope>NUCLEOTIDE SEQUENCE [LARGE SCALE GENOMIC DNA]</scope>
    <source>
        <strain evidence="2">TK-2024</strain>
        <tissue evidence="2">Old leaves</tissue>
    </source>
</reference>
<evidence type="ECO:0000256" key="1">
    <source>
        <dbReference type="SAM" id="SignalP"/>
    </source>
</evidence>
<proteinExistence type="predicted"/>
<organism evidence="2 3">
    <name type="scientific">Hibiscus sabdariffa</name>
    <name type="common">roselle</name>
    <dbReference type="NCBI Taxonomy" id="183260"/>
    <lineage>
        <taxon>Eukaryota</taxon>
        <taxon>Viridiplantae</taxon>
        <taxon>Streptophyta</taxon>
        <taxon>Embryophyta</taxon>
        <taxon>Tracheophyta</taxon>
        <taxon>Spermatophyta</taxon>
        <taxon>Magnoliopsida</taxon>
        <taxon>eudicotyledons</taxon>
        <taxon>Gunneridae</taxon>
        <taxon>Pentapetalae</taxon>
        <taxon>rosids</taxon>
        <taxon>malvids</taxon>
        <taxon>Malvales</taxon>
        <taxon>Malvaceae</taxon>
        <taxon>Malvoideae</taxon>
        <taxon>Hibiscus</taxon>
    </lineage>
</organism>
<sequence length="136" mass="13952">MWYLLCLLAGRCSCSSSSGLDGACLEMVLPAGALLFLRAGEFGVGRSVIAELAGDRIGMSAGAAGLDGVGPMGWRWSLGDCQSKMSFSSSDEKWTSSVLPAFAEGLVDGMGWVAMERVAAGVAPGWALKKVAATGN</sequence>
<dbReference type="EMBL" id="JBBPBM010000062">
    <property type="protein sequence ID" value="KAK8515906.1"/>
    <property type="molecule type" value="Genomic_DNA"/>
</dbReference>
<keyword evidence="1" id="KW-0732">Signal</keyword>
<accession>A0ABR2CAY9</accession>
<keyword evidence="3" id="KW-1185">Reference proteome</keyword>
<feature type="chain" id="PRO_5045909402" description="Secreted protein" evidence="1">
    <location>
        <begin position="18"/>
        <end position="136"/>
    </location>
</feature>
<evidence type="ECO:0008006" key="4">
    <source>
        <dbReference type="Google" id="ProtNLM"/>
    </source>
</evidence>
<gene>
    <name evidence="2" type="ORF">V6N12_016212</name>
</gene>
<evidence type="ECO:0000313" key="3">
    <source>
        <dbReference type="Proteomes" id="UP001472677"/>
    </source>
</evidence>
<protein>
    <recommendedName>
        <fullName evidence="4">Secreted protein</fullName>
    </recommendedName>
</protein>
<feature type="signal peptide" evidence="1">
    <location>
        <begin position="1"/>
        <end position="17"/>
    </location>
</feature>
<dbReference type="Proteomes" id="UP001472677">
    <property type="component" value="Unassembled WGS sequence"/>
</dbReference>